<dbReference type="GO" id="GO:0005576">
    <property type="term" value="C:extracellular region"/>
    <property type="evidence" value="ECO:0007669"/>
    <property type="project" value="UniProtKB-SubCell"/>
</dbReference>
<sequence length="134" mass="14327">MQFLPFFVLVLSIAFVLVAAAPTSQSESKSNSFSHSKICEDNSGLNNNVKFEKSSCTAEGTLTVSNGEVCTVSTYKRKTVTEIPLPVGATEDPLNGVAQCTKTPCDVKEAITVDCSVAFTEKQISDILTDTHSD</sequence>
<evidence type="ECO:0000256" key="3">
    <source>
        <dbReference type="ARBA" id="ARBA00022525"/>
    </source>
</evidence>
<comment type="subcellular location">
    <subcellularLocation>
        <location evidence="1">Secreted</location>
    </subcellularLocation>
</comment>
<keyword evidence="6" id="KW-1185">Reference proteome</keyword>
<evidence type="ECO:0000256" key="2">
    <source>
        <dbReference type="ARBA" id="ARBA00005932"/>
    </source>
</evidence>
<protein>
    <submittedName>
        <fullName evidence="5">Uncharacterized protein</fullName>
    </submittedName>
</protein>
<dbReference type="OMA" id="HNDECNI"/>
<accession>E3NCG9</accession>
<name>E3NCG9_CAERE</name>
<evidence type="ECO:0000256" key="1">
    <source>
        <dbReference type="ARBA" id="ARBA00004613"/>
    </source>
</evidence>
<evidence type="ECO:0000313" key="5">
    <source>
        <dbReference type="EMBL" id="EFO92777.1"/>
    </source>
</evidence>
<dbReference type="OrthoDB" id="5872898at2759"/>
<dbReference type="FunCoup" id="E3NCG9">
    <property type="interactions" value="542"/>
</dbReference>
<dbReference type="Pfam" id="PF07403">
    <property type="entry name" value="DUF1505"/>
    <property type="match status" value="1"/>
</dbReference>
<proteinExistence type="inferred from homology"/>
<dbReference type="EMBL" id="DS268596">
    <property type="protein sequence ID" value="EFO92777.1"/>
    <property type="molecule type" value="Genomic_DNA"/>
</dbReference>
<comment type="similarity">
    <text evidence="2">Belongs to the UPF0375 family.</text>
</comment>
<dbReference type="STRING" id="31234.E3NCG9"/>
<organism evidence="6">
    <name type="scientific">Caenorhabditis remanei</name>
    <name type="common">Caenorhabditis vulgaris</name>
    <dbReference type="NCBI Taxonomy" id="31234"/>
    <lineage>
        <taxon>Eukaryota</taxon>
        <taxon>Metazoa</taxon>
        <taxon>Ecdysozoa</taxon>
        <taxon>Nematoda</taxon>
        <taxon>Chromadorea</taxon>
        <taxon>Rhabditida</taxon>
        <taxon>Rhabditina</taxon>
        <taxon>Rhabditomorpha</taxon>
        <taxon>Rhabditoidea</taxon>
        <taxon>Rhabditidae</taxon>
        <taxon>Peloderinae</taxon>
        <taxon>Caenorhabditis</taxon>
    </lineage>
</organism>
<keyword evidence="4" id="KW-0732">Signal</keyword>
<keyword evidence="3" id="KW-0964">Secreted</keyword>
<evidence type="ECO:0000256" key="4">
    <source>
        <dbReference type="ARBA" id="ARBA00022729"/>
    </source>
</evidence>
<dbReference type="Proteomes" id="UP000008281">
    <property type="component" value="Unassembled WGS sequence"/>
</dbReference>
<dbReference type="HOGENOM" id="CLU_2028770_0_0_1"/>
<gene>
    <name evidence="5" type="ORF">CRE_20019</name>
</gene>
<dbReference type="InterPro" id="IPR009981">
    <property type="entry name" value="DUF1505"/>
</dbReference>
<dbReference type="AlphaFoldDB" id="E3NCG9"/>
<reference evidence="5" key="1">
    <citation type="submission" date="2007-07" db="EMBL/GenBank/DDBJ databases">
        <title>PCAP assembly of the Caenorhabditis remanei genome.</title>
        <authorList>
            <consortium name="The Caenorhabditis remanei Sequencing Consortium"/>
            <person name="Wilson R.K."/>
        </authorList>
    </citation>
    <scope>NUCLEOTIDE SEQUENCE [LARGE SCALE GENOMIC DNA]</scope>
    <source>
        <strain evidence="5">PB4641</strain>
    </source>
</reference>
<dbReference type="eggNOG" id="ENOG502TIT6">
    <property type="taxonomic scope" value="Eukaryota"/>
</dbReference>
<evidence type="ECO:0000313" key="6">
    <source>
        <dbReference type="Proteomes" id="UP000008281"/>
    </source>
</evidence>